<organism evidence="1 2">
    <name type="scientific">Flavobacterium segetis</name>
    <dbReference type="NCBI Taxonomy" id="271157"/>
    <lineage>
        <taxon>Bacteria</taxon>
        <taxon>Pseudomonadati</taxon>
        <taxon>Bacteroidota</taxon>
        <taxon>Flavobacteriia</taxon>
        <taxon>Flavobacteriales</taxon>
        <taxon>Flavobacteriaceae</taxon>
        <taxon>Flavobacterium</taxon>
    </lineage>
</organism>
<evidence type="ECO:0000313" key="1">
    <source>
        <dbReference type="EMBL" id="SHG44966.1"/>
    </source>
</evidence>
<proteinExistence type="predicted"/>
<protein>
    <submittedName>
        <fullName evidence="1">Uncharacterized protein</fullName>
    </submittedName>
</protein>
<reference evidence="2" key="1">
    <citation type="submission" date="2016-11" db="EMBL/GenBank/DDBJ databases">
        <authorList>
            <person name="Varghese N."/>
            <person name="Submissions S."/>
        </authorList>
    </citation>
    <scope>NUCLEOTIDE SEQUENCE [LARGE SCALE GENOMIC DNA]</scope>
    <source>
        <strain evidence="2">DSM 19741</strain>
    </source>
</reference>
<dbReference type="Proteomes" id="UP000184036">
    <property type="component" value="Unassembled WGS sequence"/>
</dbReference>
<keyword evidence="2" id="KW-1185">Reference proteome</keyword>
<dbReference type="AlphaFoldDB" id="A0A1M5JWN4"/>
<gene>
    <name evidence="1" type="ORF">SAMN05444396_11349</name>
</gene>
<dbReference type="Gene3D" id="2.115.10.20">
    <property type="entry name" value="Glycosyl hydrolase domain, family 43"/>
    <property type="match status" value="1"/>
</dbReference>
<dbReference type="RefSeq" id="WP_159430955.1">
    <property type="nucleotide sequence ID" value="NZ_FQWE01000013.1"/>
</dbReference>
<dbReference type="InterPro" id="IPR023296">
    <property type="entry name" value="Glyco_hydro_beta-prop_sf"/>
</dbReference>
<sequence length="55" mass="6246">MALIGDYERNAFFTGVAFSNGDIVNGDQLTIYYRATDEFLYHAHFSIEEILALLV</sequence>
<evidence type="ECO:0000313" key="2">
    <source>
        <dbReference type="Proteomes" id="UP000184036"/>
    </source>
</evidence>
<dbReference type="OrthoDB" id="9775877at2"/>
<dbReference type="EMBL" id="FQWE01000013">
    <property type="protein sequence ID" value="SHG44966.1"/>
    <property type="molecule type" value="Genomic_DNA"/>
</dbReference>
<accession>A0A1M5JWN4</accession>
<name>A0A1M5JWN4_9FLAO</name>